<sequence length="94" mass="10617">MSVKPQVKIAIFLVWIIMVPAGMWLTYNAFPPQNSSHWMDMLAFLVLTSLVASMPMVINNMPIFLIQWVSLATFLSFGLFVEMAFAQIAVVVFC</sequence>
<keyword evidence="3" id="KW-1185">Reference proteome</keyword>
<dbReference type="Proteomes" id="UP001224122">
    <property type="component" value="Unassembled WGS sequence"/>
</dbReference>
<name>A0ABT9XNX0_9BACI</name>
<evidence type="ECO:0000256" key="1">
    <source>
        <dbReference type="SAM" id="Phobius"/>
    </source>
</evidence>
<dbReference type="RefSeq" id="WP_307403855.1">
    <property type="nucleotide sequence ID" value="NZ_JAUSTW010000001.1"/>
</dbReference>
<gene>
    <name evidence="2" type="ORF">J2S10_000233</name>
</gene>
<proteinExistence type="predicted"/>
<evidence type="ECO:0000313" key="2">
    <source>
        <dbReference type="EMBL" id="MDQ0197128.1"/>
    </source>
</evidence>
<keyword evidence="1" id="KW-1133">Transmembrane helix</keyword>
<feature type="transmembrane region" description="Helical" evidence="1">
    <location>
        <begin position="6"/>
        <end position="26"/>
    </location>
</feature>
<evidence type="ECO:0000313" key="3">
    <source>
        <dbReference type="Proteomes" id="UP001224122"/>
    </source>
</evidence>
<keyword evidence="1" id="KW-0812">Transmembrane</keyword>
<reference evidence="2 3" key="1">
    <citation type="submission" date="2023-07" db="EMBL/GenBank/DDBJ databases">
        <title>Genomic Encyclopedia of Type Strains, Phase IV (KMG-IV): sequencing the most valuable type-strain genomes for metagenomic binning, comparative biology and taxonomic classification.</title>
        <authorList>
            <person name="Goeker M."/>
        </authorList>
    </citation>
    <scope>NUCLEOTIDE SEQUENCE [LARGE SCALE GENOMIC DNA]</scope>
    <source>
        <strain evidence="2 3">DSM 27594</strain>
    </source>
</reference>
<feature type="transmembrane region" description="Helical" evidence="1">
    <location>
        <begin position="38"/>
        <end position="58"/>
    </location>
</feature>
<dbReference type="EMBL" id="JAUSTW010000001">
    <property type="protein sequence ID" value="MDQ0197128.1"/>
    <property type="molecule type" value="Genomic_DNA"/>
</dbReference>
<protein>
    <submittedName>
        <fullName evidence="2">Uncharacterized protein</fullName>
    </submittedName>
</protein>
<organism evidence="2 3">
    <name type="scientific">Neobacillus ginsengisoli</name>
    <dbReference type="NCBI Taxonomy" id="904295"/>
    <lineage>
        <taxon>Bacteria</taxon>
        <taxon>Bacillati</taxon>
        <taxon>Bacillota</taxon>
        <taxon>Bacilli</taxon>
        <taxon>Bacillales</taxon>
        <taxon>Bacillaceae</taxon>
        <taxon>Neobacillus</taxon>
    </lineage>
</organism>
<feature type="transmembrane region" description="Helical" evidence="1">
    <location>
        <begin position="64"/>
        <end position="93"/>
    </location>
</feature>
<accession>A0ABT9XNX0</accession>
<keyword evidence="1" id="KW-0472">Membrane</keyword>
<comment type="caution">
    <text evidence="2">The sequence shown here is derived from an EMBL/GenBank/DDBJ whole genome shotgun (WGS) entry which is preliminary data.</text>
</comment>